<dbReference type="Proteomes" id="UP001497525">
    <property type="component" value="Unassembled WGS sequence"/>
</dbReference>
<keyword evidence="1" id="KW-1133">Transmembrane helix</keyword>
<protein>
    <submittedName>
        <fullName evidence="2">Uncharacterized protein</fullName>
    </submittedName>
</protein>
<gene>
    <name evidence="2" type="ORF">CDAUBV1_LOCUS11286</name>
</gene>
<dbReference type="AlphaFoldDB" id="A0AAV2THR3"/>
<evidence type="ECO:0000313" key="2">
    <source>
        <dbReference type="EMBL" id="CAL5137007.1"/>
    </source>
</evidence>
<name>A0AAV2THR3_CALDB</name>
<organism evidence="2 3">
    <name type="scientific">Calicophoron daubneyi</name>
    <name type="common">Rumen fluke</name>
    <name type="synonym">Paramphistomum daubneyi</name>
    <dbReference type="NCBI Taxonomy" id="300641"/>
    <lineage>
        <taxon>Eukaryota</taxon>
        <taxon>Metazoa</taxon>
        <taxon>Spiralia</taxon>
        <taxon>Lophotrochozoa</taxon>
        <taxon>Platyhelminthes</taxon>
        <taxon>Trematoda</taxon>
        <taxon>Digenea</taxon>
        <taxon>Plagiorchiida</taxon>
        <taxon>Pronocephalata</taxon>
        <taxon>Paramphistomoidea</taxon>
        <taxon>Paramphistomidae</taxon>
        <taxon>Calicophoron</taxon>
    </lineage>
</organism>
<dbReference type="EMBL" id="CAXLJL010000367">
    <property type="protein sequence ID" value="CAL5137007.1"/>
    <property type="molecule type" value="Genomic_DNA"/>
</dbReference>
<feature type="transmembrane region" description="Helical" evidence="1">
    <location>
        <begin position="65"/>
        <end position="85"/>
    </location>
</feature>
<proteinExistence type="predicted"/>
<keyword evidence="1" id="KW-0812">Transmembrane</keyword>
<feature type="transmembrane region" description="Helical" evidence="1">
    <location>
        <begin position="127"/>
        <end position="151"/>
    </location>
</feature>
<evidence type="ECO:0000256" key="1">
    <source>
        <dbReference type="SAM" id="Phobius"/>
    </source>
</evidence>
<reference evidence="2" key="1">
    <citation type="submission" date="2024-06" db="EMBL/GenBank/DDBJ databases">
        <authorList>
            <person name="Liu X."/>
            <person name="Lenzi L."/>
            <person name="Haldenby T S."/>
            <person name="Uol C."/>
        </authorList>
    </citation>
    <scope>NUCLEOTIDE SEQUENCE</scope>
</reference>
<sequence>MEEPVRTDPVQIGDRPKGGRPGISVRPTVVLVFISLLLSCLLGIIGSAVNPSTAGGLSSARRNAALAFSVIGLILSFVAAVLYIFVVIEKFGDKRFFALSVLILSCVTCVCYIISTAIAYGATIPFFGAWTLSALWVSVVGAVVVVVTLFLDLEA</sequence>
<comment type="caution">
    <text evidence="2">The sequence shown here is derived from an EMBL/GenBank/DDBJ whole genome shotgun (WGS) entry which is preliminary data.</text>
</comment>
<evidence type="ECO:0000313" key="3">
    <source>
        <dbReference type="Proteomes" id="UP001497525"/>
    </source>
</evidence>
<feature type="transmembrane region" description="Helical" evidence="1">
    <location>
        <begin position="25"/>
        <end position="45"/>
    </location>
</feature>
<feature type="transmembrane region" description="Helical" evidence="1">
    <location>
        <begin position="97"/>
        <end position="121"/>
    </location>
</feature>
<accession>A0AAV2THR3</accession>
<keyword evidence="1" id="KW-0472">Membrane</keyword>